<gene>
    <name evidence="1" type="ORF">VOLCADRAFT_100109</name>
</gene>
<keyword evidence="2" id="KW-1185">Reference proteome</keyword>
<dbReference type="InParanoid" id="D8UJG0"/>
<dbReference type="PANTHER" id="PTHR21439">
    <property type="entry name" value="OXIDORED-NITRO DOMAIN-CONTAINING PROTEIN"/>
    <property type="match status" value="1"/>
</dbReference>
<accession>D8UJG0</accession>
<evidence type="ECO:0000313" key="1">
    <source>
        <dbReference type="EMBL" id="EFJ40144.1"/>
    </source>
</evidence>
<dbReference type="GeneID" id="9628253"/>
<organism evidence="2">
    <name type="scientific">Volvox carteri f. nagariensis</name>
    <dbReference type="NCBI Taxonomy" id="3068"/>
    <lineage>
        <taxon>Eukaryota</taxon>
        <taxon>Viridiplantae</taxon>
        <taxon>Chlorophyta</taxon>
        <taxon>core chlorophytes</taxon>
        <taxon>Chlorophyceae</taxon>
        <taxon>CS clade</taxon>
        <taxon>Chlamydomonadales</taxon>
        <taxon>Volvocaceae</taxon>
        <taxon>Volvox</taxon>
    </lineage>
</organism>
<sequence length="282" mass="31075">MSKLAKPLLFLNLCCETIFVIEQRLKATGVSADNQAKVLSEMVAYVFGGKSAASILQPDFQKETREVVVAMCNCSIMKLDGSSMDKLFDLAVMMVKYKIMCSKTLEQIVEISLLHLDQVEDIIRRHVAGGGGAAAADVASTRRQVKSMYDKLGPGELHRIRQVLLAELQGQRVKISLLLSANIQNTDATFKLPMPYSARLGVVSVYDMVSGKNESQTNLPVHDALSRPYDFYDYSAPLGSNMFAAPPQKSESKHTDAHILESSFSVAFLELIHGGGEWIKRD</sequence>
<dbReference type="GO" id="GO:0005886">
    <property type="term" value="C:plasma membrane"/>
    <property type="evidence" value="ECO:0007669"/>
    <property type="project" value="TreeGrafter"/>
</dbReference>
<reference evidence="1 2" key="1">
    <citation type="journal article" date="2010" name="Science">
        <title>Genomic analysis of organismal complexity in the multicellular green alga Volvox carteri.</title>
        <authorList>
            <person name="Prochnik S.E."/>
            <person name="Umen J."/>
            <person name="Nedelcu A.M."/>
            <person name="Hallmann A."/>
            <person name="Miller S.M."/>
            <person name="Nishii I."/>
            <person name="Ferris P."/>
            <person name="Kuo A."/>
            <person name="Mitros T."/>
            <person name="Fritz-Laylin L.K."/>
            <person name="Hellsten U."/>
            <person name="Chapman J."/>
            <person name="Simakov O."/>
            <person name="Rensing S.A."/>
            <person name="Terry A."/>
            <person name="Pangilinan J."/>
            <person name="Kapitonov V."/>
            <person name="Jurka J."/>
            <person name="Salamov A."/>
            <person name="Shapiro H."/>
            <person name="Schmutz J."/>
            <person name="Grimwood J."/>
            <person name="Lindquist E."/>
            <person name="Lucas S."/>
            <person name="Grigoriev I.V."/>
            <person name="Schmitt R."/>
            <person name="Kirk D."/>
            <person name="Rokhsar D.S."/>
        </authorList>
    </citation>
    <scope>NUCLEOTIDE SEQUENCE [LARGE SCALE GENOMIC DNA]</scope>
    <source>
        <strain evidence="2">f. Nagariensis / Eve</strain>
    </source>
</reference>
<protein>
    <submittedName>
        <fullName evidence="1">Uncharacterized protein</fullName>
    </submittedName>
</protein>
<dbReference type="Pfam" id="PF10188">
    <property type="entry name" value="Oscp1"/>
    <property type="match status" value="1"/>
</dbReference>
<dbReference type="RefSeq" id="XP_002958801.1">
    <property type="nucleotide sequence ID" value="XM_002958755.1"/>
</dbReference>
<dbReference type="KEGG" id="vcn:VOLCADRAFT_100109"/>
<name>D8UJG0_VOLCA</name>
<dbReference type="GO" id="GO:0005737">
    <property type="term" value="C:cytoplasm"/>
    <property type="evidence" value="ECO:0007669"/>
    <property type="project" value="TreeGrafter"/>
</dbReference>
<dbReference type="eggNOG" id="KOG4033">
    <property type="taxonomic scope" value="Eukaryota"/>
</dbReference>
<evidence type="ECO:0000313" key="2">
    <source>
        <dbReference type="Proteomes" id="UP000001058"/>
    </source>
</evidence>
<dbReference type="InterPro" id="IPR019332">
    <property type="entry name" value="OSCP1"/>
</dbReference>
<dbReference type="PANTHER" id="PTHR21439:SF0">
    <property type="entry name" value="PROTEIN OSCP1"/>
    <property type="match status" value="1"/>
</dbReference>
<dbReference type="Proteomes" id="UP000001058">
    <property type="component" value="Unassembled WGS sequence"/>
</dbReference>
<proteinExistence type="predicted"/>
<dbReference type="EMBL" id="GL378426">
    <property type="protein sequence ID" value="EFJ40144.1"/>
    <property type="molecule type" value="Genomic_DNA"/>
</dbReference>
<dbReference type="AlphaFoldDB" id="D8UJG0"/>
<dbReference type="OrthoDB" id="2157380at2759"/>